<evidence type="ECO:0000313" key="1">
    <source>
        <dbReference type="EMBL" id="XBH23683.1"/>
    </source>
</evidence>
<reference evidence="1" key="2">
    <citation type="submission" date="2024-02" db="EMBL/GenBank/DDBJ databases">
        <authorList>
            <person name="Hu B."/>
        </authorList>
    </citation>
    <scope>NUCLEOTIDE SEQUENCE</scope>
    <source>
        <strain evidence="1">1A/Kenya/BAT2584/2015</strain>
    </source>
</reference>
<organism evidence="1">
    <name type="scientific">Cardioderma bat herpesvirus</name>
    <dbReference type="NCBI Taxonomy" id="3141914"/>
    <lineage>
        <taxon>Viruses</taxon>
        <taxon>Duplodnaviria</taxon>
        <taxon>Heunggongvirae</taxon>
        <taxon>Peploviricota</taxon>
        <taxon>Herviviricetes</taxon>
        <taxon>Herpesvirales</taxon>
    </lineage>
</organism>
<sequence>MVSLQNFVPFSPVIRSEPSDTAIYTFELSVGEDAPRALASFVSMKHGKYLALPWPPNWCFTYWDFSRDPAHQPLGERLLRELYVCCSEYIFEIGVVHDSSLDPGRAHPVILLGEGGRVYLYDGRNDVLSLVSQRGFVDFHQKGLIDCNPIREAMQEACYVSRDPIAKRLLKAQTLSEIAVERDTLTGREIGLLERQNISVMVANAAMAGYAPDDMDMFKRHACTDRLEVLLCVRVTSQEELTEVVIFIDGEGRIFGVDVNDSKIQYLAKDLYTFFRIGTLRFKNCYDYRKGCYSSESLHRAHHSGEGRAFRPTGCSRGVFCRRVEEKHTGSLKRCYSRLKKACQRRRK</sequence>
<dbReference type="InterPro" id="IPR003360">
    <property type="entry name" value="US22-like"/>
</dbReference>
<accession>A0AAU7E0U5</accession>
<name>A0AAU7E0U5_9VIRU</name>
<dbReference type="EMBL" id="PP711848">
    <property type="protein sequence ID" value="XBH23683.1"/>
    <property type="molecule type" value="Genomic_DNA"/>
</dbReference>
<proteinExistence type="predicted"/>
<reference evidence="1" key="1">
    <citation type="journal article" date="2024" name="Microbiome">
        <title>Substantial viral diversity in bats and rodents from East Africa: insights into evolution, recombination, and cocirculation.</title>
        <authorList>
            <person name="Wang D."/>
            <person name="Yang X."/>
            <person name="Ren Z."/>
            <person name="Hu B."/>
            <person name="Zhao H."/>
            <person name="Yang K."/>
            <person name="Shi P."/>
            <person name="Zhang Z."/>
            <person name="Feng Q."/>
            <person name="Nawenja C.V."/>
            <person name="Obanda V."/>
            <person name="Robert K."/>
            <person name="Nalikka B."/>
            <person name="Waruhiu C.N."/>
            <person name="Ochola G.O."/>
            <person name="Onyuok S.O."/>
            <person name="Ochieng H."/>
            <person name="Li B."/>
            <person name="Zhu Y."/>
            <person name="Si H."/>
            <person name="Yin J."/>
            <person name="Kristiansen K."/>
            <person name="Jin X."/>
            <person name="Xu X."/>
            <person name="Xiao M."/>
            <person name="Agwanda B."/>
            <person name="Ommeh S."/>
            <person name="Li J."/>
            <person name="Shi Z.L."/>
        </authorList>
    </citation>
    <scope>NUCLEOTIDE SEQUENCE</scope>
    <source>
        <strain evidence="1">1A/Kenya/BAT2584/2015</strain>
    </source>
</reference>
<dbReference type="Pfam" id="PF02393">
    <property type="entry name" value="US22"/>
    <property type="match status" value="1"/>
</dbReference>
<protein>
    <submittedName>
        <fullName evidence="1">Tegument protein UL43</fullName>
    </submittedName>
</protein>